<dbReference type="Gene3D" id="3.40.50.880">
    <property type="match status" value="1"/>
</dbReference>
<dbReference type="Gene3D" id="3.40.50.410">
    <property type="entry name" value="von Willebrand factor, type A domain"/>
    <property type="match status" value="2"/>
</dbReference>
<evidence type="ECO:0000313" key="3">
    <source>
        <dbReference type="EMBL" id="MBS1257286.1"/>
    </source>
</evidence>
<dbReference type="CDD" id="cd00198">
    <property type="entry name" value="vWFA"/>
    <property type="match status" value="1"/>
</dbReference>
<keyword evidence="1" id="KW-1133">Transmembrane helix</keyword>
<organism evidence="3 4">
    <name type="scientific">Candidatus Scalindua arabica</name>
    <dbReference type="NCBI Taxonomy" id="1127984"/>
    <lineage>
        <taxon>Bacteria</taxon>
        <taxon>Pseudomonadati</taxon>
        <taxon>Planctomycetota</taxon>
        <taxon>Candidatus Brocadiia</taxon>
        <taxon>Candidatus Brocadiales</taxon>
        <taxon>Candidatus Scalinduaceae</taxon>
        <taxon>Candidatus Scalindua</taxon>
    </lineage>
</organism>
<evidence type="ECO:0000313" key="4">
    <source>
        <dbReference type="Proteomes" id="UP000722750"/>
    </source>
</evidence>
<dbReference type="Pfam" id="PF00092">
    <property type="entry name" value="VWA"/>
    <property type="match status" value="2"/>
</dbReference>
<dbReference type="Proteomes" id="UP000722750">
    <property type="component" value="Unassembled WGS sequence"/>
</dbReference>
<evidence type="ECO:0000259" key="2">
    <source>
        <dbReference type="PROSITE" id="PS50234"/>
    </source>
</evidence>
<dbReference type="PANTHER" id="PTHR37947">
    <property type="entry name" value="BLL2462 PROTEIN"/>
    <property type="match status" value="1"/>
</dbReference>
<keyword evidence="1" id="KW-0472">Membrane</keyword>
<proteinExistence type="predicted"/>
<gene>
    <name evidence="3" type="ORF">MAG551_00328</name>
</gene>
<dbReference type="AlphaFoldDB" id="A0A941W1B0"/>
<dbReference type="PANTHER" id="PTHR37947:SF2">
    <property type="entry name" value="VON WILLEBRAND FACTOR TYPE A"/>
    <property type="match status" value="1"/>
</dbReference>
<dbReference type="InterPro" id="IPR036465">
    <property type="entry name" value="vWFA_dom_sf"/>
</dbReference>
<dbReference type="InterPro" id="IPR029062">
    <property type="entry name" value="Class_I_gatase-like"/>
</dbReference>
<feature type="transmembrane region" description="Helical" evidence="1">
    <location>
        <begin position="12"/>
        <end position="28"/>
    </location>
</feature>
<comment type="caution">
    <text evidence="3">The sequence shown here is derived from an EMBL/GenBank/DDBJ whole genome shotgun (WGS) entry which is preliminary data.</text>
</comment>
<dbReference type="SMART" id="SM00327">
    <property type="entry name" value="VWA"/>
    <property type="match status" value="2"/>
</dbReference>
<accession>A0A941W1B0</accession>
<dbReference type="EMBL" id="JAANXD010000018">
    <property type="protein sequence ID" value="MBS1257286.1"/>
    <property type="molecule type" value="Genomic_DNA"/>
</dbReference>
<protein>
    <recommendedName>
        <fullName evidence="2">VWFA domain-containing protein</fullName>
    </recommendedName>
</protein>
<feature type="transmembrane region" description="Helical" evidence="1">
    <location>
        <begin position="40"/>
        <end position="58"/>
    </location>
</feature>
<dbReference type="PROSITE" id="PS50234">
    <property type="entry name" value="VWFA"/>
    <property type="match status" value="2"/>
</dbReference>
<reference evidence="3" key="1">
    <citation type="journal article" date="2021" name="ISME J.">
        <title>Fine-scale metabolic discontinuity in a stratified prokaryote microbiome of a Red Sea deep halocline.</title>
        <authorList>
            <person name="Michoud G."/>
            <person name="Ngugi D.K."/>
            <person name="Barozzi A."/>
            <person name="Merlino G."/>
            <person name="Calleja M.L."/>
            <person name="Delgado-Huertas A."/>
            <person name="Moran X.A.G."/>
            <person name="Daffonchio D."/>
        </authorList>
    </citation>
    <scope>NUCLEOTIDE SEQUENCE</scope>
    <source>
        <strain evidence="3">SuakinDeep_MAG55_1</strain>
    </source>
</reference>
<dbReference type="Pfam" id="PF07090">
    <property type="entry name" value="GATase1_like"/>
    <property type="match status" value="1"/>
</dbReference>
<sequence length="874" mass="98639">MEYIFTNPDYLKLLYALPIFWIAAIFGYKRLSVGRILLSTFLRSLVFLLIVLVLAGLSREEKSKREISAVFLVDVSDSITPEAREWMWDYVEEVENGLDDKIKKGVVIFGGESRVITPTLAEELELEDIHKKIVEPNITSDRTDIASGIMATLGIMPEDSSKMAILLSDGNENLGEVSKAATMAANNDVKFFVVSPPPAPKESEILIKKIISPKEINEGEMFEVKVVVENRSDSAIKGNLMLNKEDGVLKEWDTEFKSGISIFEVPYKSDEKGFVKFNADLNIEDATLDKDEENNSKTAFVNISDKTRLLFINGAEDRKMYLPDALEDKTIFVDIEGPGQIPDTLQEYLKYDSIIFSNVSRDYISDEQMVLIEEYVKDHGGGFVMTCGTNVTAEGGYTDSKLEEILPVKIVGGEPPRKEKKSRLSLVLVIDKSGSMLGKKMLFAKKASIELIKQLKVNDNFGIVAFDTMPYTIVGLKPNEEVKREIIKKLSMLKADGGTDIFPAIDSAYKQIRQKNSKVNHVILLSDGNTRSVFYYYNKLISRLQQANVTVSTIALGSWLVNTKLLQDIAKKTKGQFYQITDIMKLPRLIVKDTEFFVSQSDFHEEHFYPEINQESEILKGIYDRQFPPLKGHTITETKEKVEIPLVTNITGKTDPILANWRYGLGKVVVYASDANARWSSKWVNWAMFNKFWSQVVRWSMRDISKANYDIKVRTDENAISMLLESSSQVEDGTKLEVSLLSPDFAAADKELILKQIAPKRYSTELKDIDPGTYNLKITRIKDGKIVDMKTKGLLVPEKIVSTPLEYAVQGNNVSYLKNIAEITGGKYNPEKEEIAVEEEEIIVAKDFADYLIPLALILLVLDIAVRKFNRQMV</sequence>
<feature type="domain" description="VWFA" evidence="2">
    <location>
        <begin position="68"/>
        <end position="195"/>
    </location>
</feature>
<dbReference type="SUPFAM" id="SSF53300">
    <property type="entry name" value="vWA-like"/>
    <property type="match status" value="2"/>
</dbReference>
<keyword evidence="1" id="KW-0812">Transmembrane</keyword>
<feature type="domain" description="VWFA" evidence="2">
    <location>
        <begin position="425"/>
        <end position="594"/>
    </location>
</feature>
<dbReference type="InterPro" id="IPR002035">
    <property type="entry name" value="VWF_A"/>
</dbReference>
<name>A0A941W1B0_9BACT</name>
<evidence type="ECO:0000256" key="1">
    <source>
        <dbReference type="SAM" id="Phobius"/>
    </source>
</evidence>
<dbReference type="InterPro" id="IPR010768">
    <property type="entry name" value="GATase1-like"/>
</dbReference>
<dbReference type="SUPFAM" id="SSF52317">
    <property type="entry name" value="Class I glutamine amidotransferase-like"/>
    <property type="match status" value="1"/>
</dbReference>